<gene>
    <name evidence="1" type="ORF">G436_0544</name>
</gene>
<dbReference type="Proteomes" id="UP000056502">
    <property type="component" value="Chromosome I"/>
</dbReference>
<proteinExistence type="predicted"/>
<organism evidence="1">
    <name type="scientific">Leptospira interrogans serovar Hardjo str. Norma</name>
    <dbReference type="NCBI Taxonomy" id="1279460"/>
    <lineage>
        <taxon>Bacteria</taxon>
        <taxon>Pseudomonadati</taxon>
        <taxon>Spirochaetota</taxon>
        <taxon>Spirochaetia</taxon>
        <taxon>Leptospirales</taxon>
        <taxon>Leptospiraceae</taxon>
        <taxon>Leptospira</taxon>
    </lineage>
</organism>
<protein>
    <submittedName>
        <fullName evidence="1">Uncharacterized protein</fullName>
    </submittedName>
</protein>
<dbReference type="EMBL" id="CP012603">
    <property type="protein sequence ID" value="ALE37767.1"/>
    <property type="molecule type" value="Genomic_DNA"/>
</dbReference>
<name>A0A0M4NVF9_LEPIR</name>
<dbReference type="RefSeq" id="WP_002189253.1">
    <property type="nucleotide sequence ID" value="NZ_CP012603.1"/>
</dbReference>
<dbReference type="PATRIC" id="fig|1279460.3.peg.545"/>
<sequence>MVQVDKKGRKLKKSEEKRIQKIVELLEANPNAILWVELVLYKLLESINKKNTETLSMEKLQDQVIKQIKARKAQNK</sequence>
<dbReference type="AlphaFoldDB" id="A0A0M4NVF9"/>
<accession>A0A0M4NVF9</accession>
<evidence type="ECO:0000313" key="2">
    <source>
        <dbReference type="Proteomes" id="UP000056502"/>
    </source>
</evidence>
<evidence type="ECO:0000313" key="1">
    <source>
        <dbReference type="EMBL" id="ALE37767.1"/>
    </source>
</evidence>
<reference evidence="1 2" key="1">
    <citation type="journal article" date="2015" name="Genome Announc.">
        <title>Whole-Genome Sequence of Leptospira interrogans Serovar Hardjo Subtype Hardjoprajitno Strain Norma, Isolated from Cattle in a Leptospirosis Outbreak in Brazil.</title>
        <authorList>
            <person name="Cosate M.R."/>
            <person name="Soares S.C."/>
            <person name="Mendes T.A."/>
            <person name="Raittz R.T."/>
            <person name="Moreira E.C."/>
            <person name="Leite R."/>
            <person name="Fernandes G.R."/>
            <person name="Haddad J.P."/>
            <person name="Ortega J.M."/>
        </authorList>
    </citation>
    <scope>NUCLEOTIDE SEQUENCE [LARGE SCALE GENOMIC DNA]</scope>
    <source>
        <strain evidence="1 2">Norma</strain>
    </source>
</reference>